<reference evidence="1 2" key="1">
    <citation type="submission" date="2018-08" db="EMBL/GenBank/DDBJ databases">
        <title>Bacillus jemisoniae sp. nov., Bacillus chryseoplanitiae sp. nov., Bacillus resnikiae sp. nov., and Bacillus frankliniae sp. nov., isolated from Viking spacecraft and associated surfaces.</title>
        <authorList>
            <person name="Seuylemezian A."/>
            <person name="Vaishampayan P."/>
        </authorList>
    </citation>
    <scope>NUCLEOTIDE SEQUENCE [LARGE SCALE GENOMIC DNA]</scope>
    <source>
        <strain evidence="1 2">MA001</strain>
    </source>
</reference>
<dbReference type="EMBL" id="QWVS01000032">
    <property type="protein sequence ID" value="RID83708.1"/>
    <property type="molecule type" value="Genomic_DNA"/>
</dbReference>
<accession>A0A398B4G1</accession>
<protein>
    <submittedName>
        <fullName evidence="1">Uncharacterized protein</fullName>
    </submittedName>
</protein>
<evidence type="ECO:0000313" key="1">
    <source>
        <dbReference type="EMBL" id="RID83708.1"/>
    </source>
</evidence>
<gene>
    <name evidence="1" type="ORF">D1953_15535</name>
</gene>
<evidence type="ECO:0000313" key="2">
    <source>
        <dbReference type="Proteomes" id="UP000266016"/>
    </source>
</evidence>
<proteinExistence type="predicted"/>
<dbReference type="AlphaFoldDB" id="A0A398B4G1"/>
<sequence>MLKPTEEEKALEESKEFTNNFLTKLPGEKDFQQFQSKTGRYSMLYPNEFYIPDVFYEVSEDYFENWMSEKTSYVEEKQVSNKVLQVMYRENEEKRTEGKLRITLNDVSYEGQHEKMTIGNKTIYYGKSHFATNDKKVEILDPKKYEPNHFFAFVVDNETQQFVELVYSLYCYDEKACNINVEEEEEFFAKIYKSVQFERKVK</sequence>
<dbReference type="Proteomes" id="UP000266016">
    <property type="component" value="Unassembled WGS sequence"/>
</dbReference>
<name>A0A398B4G1_9BACI</name>
<comment type="caution">
    <text evidence="1">The sequence shown here is derived from an EMBL/GenBank/DDBJ whole genome shotgun (WGS) entry which is preliminary data.</text>
</comment>
<keyword evidence="2" id="KW-1185">Reference proteome</keyword>
<organism evidence="1 2">
    <name type="scientific">Peribacillus asahii</name>
    <dbReference type="NCBI Taxonomy" id="228899"/>
    <lineage>
        <taxon>Bacteria</taxon>
        <taxon>Bacillati</taxon>
        <taxon>Bacillota</taxon>
        <taxon>Bacilli</taxon>
        <taxon>Bacillales</taxon>
        <taxon>Bacillaceae</taxon>
        <taxon>Peribacillus</taxon>
    </lineage>
</organism>